<organism evidence="1 2">
    <name type="scientific">Psychromarinibacter halotolerans</name>
    <dbReference type="NCBI Taxonomy" id="1775175"/>
    <lineage>
        <taxon>Bacteria</taxon>
        <taxon>Pseudomonadati</taxon>
        <taxon>Pseudomonadota</taxon>
        <taxon>Alphaproteobacteria</taxon>
        <taxon>Rhodobacterales</taxon>
        <taxon>Paracoccaceae</taxon>
        <taxon>Psychromarinibacter</taxon>
    </lineage>
</organism>
<comment type="caution">
    <text evidence="1">The sequence shown here is derived from an EMBL/GenBank/DDBJ whole genome shotgun (WGS) entry which is preliminary data.</text>
</comment>
<name>A0ABV7GU62_9RHOB</name>
<accession>A0ABV7GU62</accession>
<proteinExistence type="predicted"/>
<dbReference type="SUPFAM" id="SSF55920">
    <property type="entry name" value="Creatinase/aminopeptidase"/>
    <property type="match status" value="1"/>
</dbReference>
<evidence type="ECO:0000313" key="1">
    <source>
        <dbReference type="EMBL" id="MFC3143739.1"/>
    </source>
</evidence>
<evidence type="ECO:0008006" key="3">
    <source>
        <dbReference type="Google" id="ProtNLM"/>
    </source>
</evidence>
<sequence length="454" mass="48752">MTTELSNVTIPDFGLPESRPVIPGETYAARCDALVAGADCDWVVVYSDREHQANIAFLTGFEPRFEEALLLLNRDGRRIIVTGNECVPYAAISGLPGVEVELAQSLSLMGQDRTEAPKLTEVLSGLGMASGQTIGIAGWKYLEEVEYDDAPSFFVPHHLVATLTKVAGDAGLLSDVTPVLMHETKGLRAVVDADEIAWLEFGSARASAAVWRVVTNAKPGDTEHEAASNMGYAGEQMACHFMLSTNGGSGPIIGLSSPSGKVIEKGDGITTCVGLWGGISARGGLMADGDDTFLAKCKGYFEALLTWYETAEIGVDGAVIYDAVEKKLAEADLEPALNPGHLLSHDEWMNTPVRRKNSGKIASGMPFQVDIIPVPMLDGQTLNCEDAIVFADADLRAEIEKRHPEVYARMMARRAFIADVIGIELSPSILPLSSTPLCLAPFWLKSSEILVRKA</sequence>
<evidence type="ECO:0000313" key="2">
    <source>
        <dbReference type="Proteomes" id="UP001595632"/>
    </source>
</evidence>
<dbReference type="RefSeq" id="WP_275631013.1">
    <property type="nucleotide sequence ID" value="NZ_JARGYD010000001.1"/>
</dbReference>
<dbReference type="InterPro" id="IPR036005">
    <property type="entry name" value="Creatinase/aminopeptidase-like"/>
</dbReference>
<gene>
    <name evidence="1" type="ORF">ACFOGP_13540</name>
</gene>
<reference evidence="2" key="1">
    <citation type="journal article" date="2019" name="Int. J. Syst. Evol. Microbiol.">
        <title>The Global Catalogue of Microorganisms (GCM) 10K type strain sequencing project: providing services to taxonomists for standard genome sequencing and annotation.</title>
        <authorList>
            <consortium name="The Broad Institute Genomics Platform"/>
            <consortium name="The Broad Institute Genome Sequencing Center for Infectious Disease"/>
            <person name="Wu L."/>
            <person name="Ma J."/>
        </authorList>
    </citation>
    <scope>NUCLEOTIDE SEQUENCE [LARGE SCALE GENOMIC DNA]</scope>
    <source>
        <strain evidence="2">KCTC 52366</strain>
    </source>
</reference>
<keyword evidence="2" id="KW-1185">Reference proteome</keyword>
<dbReference type="EMBL" id="JBHRTB010000010">
    <property type="protein sequence ID" value="MFC3143739.1"/>
    <property type="molecule type" value="Genomic_DNA"/>
</dbReference>
<dbReference type="Gene3D" id="3.90.230.10">
    <property type="entry name" value="Creatinase/methionine aminopeptidase superfamily"/>
    <property type="match status" value="1"/>
</dbReference>
<protein>
    <recommendedName>
        <fullName evidence="3">Xaa-Pro aminopeptidase</fullName>
    </recommendedName>
</protein>
<dbReference type="Proteomes" id="UP001595632">
    <property type="component" value="Unassembled WGS sequence"/>
</dbReference>